<protein>
    <submittedName>
        <fullName evidence="2">Uncharacterized protein</fullName>
    </submittedName>
</protein>
<evidence type="ECO:0000256" key="1">
    <source>
        <dbReference type="SAM" id="MobiDB-lite"/>
    </source>
</evidence>
<accession>A0A6J4UHB9</accession>
<proteinExistence type="predicted"/>
<feature type="compositionally biased region" description="Pro residues" evidence="1">
    <location>
        <begin position="38"/>
        <end position="53"/>
    </location>
</feature>
<organism evidence="2">
    <name type="scientific">uncultured Thermomicrobiales bacterium</name>
    <dbReference type="NCBI Taxonomy" id="1645740"/>
    <lineage>
        <taxon>Bacteria</taxon>
        <taxon>Pseudomonadati</taxon>
        <taxon>Thermomicrobiota</taxon>
        <taxon>Thermomicrobia</taxon>
        <taxon>Thermomicrobiales</taxon>
        <taxon>environmental samples</taxon>
    </lineage>
</organism>
<dbReference type="EMBL" id="CADCWG010000113">
    <property type="protein sequence ID" value="CAA9550819.1"/>
    <property type="molecule type" value="Genomic_DNA"/>
</dbReference>
<gene>
    <name evidence="2" type="ORF">AVDCRST_MAG49-1775</name>
</gene>
<dbReference type="AlphaFoldDB" id="A0A6J4UHB9"/>
<feature type="region of interest" description="Disordered" evidence="1">
    <location>
        <begin position="1"/>
        <end position="94"/>
    </location>
</feature>
<reference evidence="2" key="1">
    <citation type="submission" date="2020-02" db="EMBL/GenBank/DDBJ databases">
        <authorList>
            <person name="Meier V. D."/>
        </authorList>
    </citation>
    <scope>NUCLEOTIDE SEQUENCE</scope>
    <source>
        <strain evidence="2">AVDCRST_MAG49</strain>
    </source>
</reference>
<sequence length="94" mass="9523">MIAPEPSRPGLRPRSSHPRRGPDSCPAPVAFSSLGRPALPPVPASVRPTPPRSPIRRACRAPGGSPAADSTRCGLLPAAGTTAQSSARKAAAGR</sequence>
<evidence type="ECO:0000313" key="2">
    <source>
        <dbReference type="EMBL" id="CAA9550819.1"/>
    </source>
</evidence>
<name>A0A6J4UHB9_9BACT</name>